<protein>
    <submittedName>
        <fullName evidence="2">Excitatory peptide variant 1</fullName>
    </submittedName>
</protein>
<dbReference type="RefSeq" id="XP_064629087.1">
    <property type="nucleotide sequence ID" value="XM_064773017.1"/>
</dbReference>
<proteinExistence type="evidence at transcript level"/>
<keyword evidence="1" id="KW-1133">Transmembrane helix</keyword>
<evidence type="ECO:0000256" key="1">
    <source>
        <dbReference type="SAM" id="Phobius"/>
    </source>
</evidence>
<dbReference type="AlphaFoldDB" id="A0A517FL69"/>
<organism evidence="2">
    <name type="scientific">Lineus longissimus</name>
    <name type="common">Bootlace worm</name>
    <name type="synonym">Ascaris longissima</name>
    <dbReference type="NCBI Taxonomy" id="88925"/>
    <lineage>
        <taxon>Eukaryota</taxon>
        <taxon>Metazoa</taxon>
        <taxon>Spiralia</taxon>
        <taxon>Lophotrochozoa</taxon>
        <taxon>Nemertea</taxon>
        <taxon>Pilidiophora</taxon>
        <taxon>Heteronemertea</taxon>
        <taxon>Lineidae</taxon>
        <taxon>Lineus</taxon>
    </lineage>
</organism>
<name>A0A517FL69_LINLO</name>
<keyword evidence="1" id="KW-0472">Membrane</keyword>
<dbReference type="KEGG" id="llon:135488412"/>
<dbReference type="GeneID" id="135488412"/>
<accession>A0A517FL69</accession>
<reference evidence="2" key="1">
    <citation type="journal article" date="2019" name="Front. Zool.">
        <title>A nemertean excitatory peptide/CCHamide regulates ciliary swimming in the larvae of Lineus longissimus.</title>
        <authorList>
            <person name="Thiel D."/>
            <person name="Bauknecht P."/>
            <person name="Jekely G."/>
            <person name="Hejnol A."/>
        </authorList>
    </citation>
    <scope>NUCLEOTIDE SEQUENCE</scope>
</reference>
<sequence>MSTYGVWSLLVLVFIYLCLGSYTVAGNSGTDGKCKGRWAIHACAAGNGGKRSDPRLQIHIPSERQRTLQDMLEILRSRLLEDEANELEEEELPTYETTENDDMWNRLYSKLKERQSYAVAK</sequence>
<dbReference type="EMBL" id="MN068403">
    <property type="protein sequence ID" value="QDS02609.1"/>
    <property type="molecule type" value="mRNA"/>
</dbReference>
<keyword evidence="1" id="KW-0812">Transmembrane</keyword>
<evidence type="ECO:0000313" key="2">
    <source>
        <dbReference type="EMBL" id="QDS02609.1"/>
    </source>
</evidence>
<feature type="transmembrane region" description="Helical" evidence="1">
    <location>
        <begin position="6"/>
        <end position="25"/>
    </location>
</feature>